<dbReference type="OMA" id="SGGQNLC"/>
<gene>
    <name evidence="2" type="ORF">ZOSMA_64G00570</name>
</gene>
<dbReference type="PANTHER" id="PTHR31865">
    <property type="entry name" value="OSJNBA0071G03.3 PROTEIN"/>
    <property type="match status" value="1"/>
</dbReference>
<evidence type="ECO:0000313" key="2">
    <source>
        <dbReference type="EMBL" id="KMZ59840.1"/>
    </source>
</evidence>
<sequence>MEVTKIVFEEDFVGKKRVPPVKSLGRQKSKNDMTREELWEKRRRQAMRRERTKIKATTTVVVESSPRRMNDISKDDVDELMGSIELGFEFDEDQEGGRELCQTLPALDLYFAINRSSKMLSYSSSNASTPSTAGKTPVSSLINESHSPTTPVGYNSWQLLQPGDTPENVKTKLKHWARVVACTARRASSV</sequence>
<reference evidence="3" key="1">
    <citation type="journal article" date="2016" name="Nature">
        <title>The genome of the seagrass Zostera marina reveals angiosperm adaptation to the sea.</title>
        <authorList>
            <person name="Olsen J.L."/>
            <person name="Rouze P."/>
            <person name="Verhelst B."/>
            <person name="Lin Y.-C."/>
            <person name="Bayer T."/>
            <person name="Collen J."/>
            <person name="Dattolo E."/>
            <person name="De Paoli E."/>
            <person name="Dittami S."/>
            <person name="Maumus F."/>
            <person name="Michel G."/>
            <person name="Kersting A."/>
            <person name="Lauritano C."/>
            <person name="Lohaus R."/>
            <person name="Toepel M."/>
            <person name="Tonon T."/>
            <person name="Vanneste K."/>
            <person name="Amirebrahimi M."/>
            <person name="Brakel J."/>
            <person name="Bostroem C."/>
            <person name="Chovatia M."/>
            <person name="Grimwood J."/>
            <person name="Jenkins J.W."/>
            <person name="Jueterbock A."/>
            <person name="Mraz A."/>
            <person name="Stam W.T."/>
            <person name="Tice H."/>
            <person name="Bornberg-Bauer E."/>
            <person name="Green P.J."/>
            <person name="Pearson G.A."/>
            <person name="Procaccini G."/>
            <person name="Duarte C.M."/>
            <person name="Schmutz J."/>
            <person name="Reusch T.B.H."/>
            <person name="Van de Peer Y."/>
        </authorList>
    </citation>
    <scope>NUCLEOTIDE SEQUENCE [LARGE SCALE GENOMIC DNA]</scope>
    <source>
        <strain evidence="3">cv. Finnish</strain>
    </source>
</reference>
<organism evidence="2 3">
    <name type="scientific">Zostera marina</name>
    <name type="common">Eelgrass</name>
    <dbReference type="NCBI Taxonomy" id="29655"/>
    <lineage>
        <taxon>Eukaryota</taxon>
        <taxon>Viridiplantae</taxon>
        <taxon>Streptophyta</taxon>
        <taxon>Embryophyta</taxon>
        <taxon>Tracheophyta</taxon>
        <taxon>Spermatophyta</taxon>
        <taxon>Magnoliopsida</taxon>
        <taxon>Liliopsida</taxon>
        <taxon>Zosteraceae</taxon>
        <taxon>Zostera</taxon>
    </lineage>
</organism>
<evidence type="ECO:0000313" key="3">
    <source>
        <dbReference type="Proteomes" id="UP000036987"/>
    </source>
</evidence>
<accession>A0A0K9NV29</accession>
<dbReference type="PANTHER" id="PTHR31865:SF3">
    <property type="entry name" value="PHOSPHODIESTERASE EPSILON-1, PUTATIVE (DUF1685)-RELATED"/>
    <property type="match status" value="1"/>
</dbReference>
<keyword evidence="3" id="KW-1185">Reference proteome</keyword>
<dbReference type="OrthoDB" id="1912729at2759"/>
<dbReference type="InterPro" id="IPR012881">
    <property type="entry name" value="DUF1685"/>
</dbReference>
<dbReference type="EMBL" id="LFYR01001714">
    <property type="protein sequence ID" value="KMZ59840.1"/>
    <property type="molecule type" value="Genomic_DNA"/>
</dbReference>
<dbReference type="Proteomes" id="UP000036987">
    <property type="component" value="Unassembled WGS sequence"/>
</dbReference>
<feature type="compositionally biased region" description="Low complexity" evidence="1">
    <location>
        <begin position="123"/>
        <end position="133"/>
    </location>
</feature>
<comment type="caution">
    <text evidence="2">The sequence shown here is derived from an EMBL/GenBank/DDBJ whole genome shotgun (WGS) entry which is preliminary data.</text>
</comment>
<proteinExistence type="predicted"/>
<feature type="compositionally biased region" description="Polar residues" evidence="1">
    <location>
        <begin position="137"/>
        <end position="147"/>
    </location>
</feature>
<evidence type="ECO:0000256" key="1">
    <source>
        <dbReference type="SAM" id="MobiDB-lite"/>
    </source>
</evidence>
<name>A0A0K9NV29_ZOSMR</name>
<dbReference type="AlphaFoldDB" id="A0A0K9NV29"/>
<feature type="region of interest" description="Disordered" evidence="1">
    <location>
        <begin position="123"/>
        <end position="147"/>
    </location>
</feature>
<protein>
    <submittedName>
        <fullName evidence="2">Uncharacterized protein</fullName>
    </submittedName>
</protein>
<dbReference type="Pfam" id="PF07939">
    <property type="entry name" value="DUF1685"/>
    <property type="match status" value="1"/>
</dbReference>